<dbReference type="EMBL" id="JANFZH010000027">
    <property type="protein sequence ID" value="MCQ4840644.1"/>
    <property type="molecule type" value="Genomic_DNA"/>
</dbReference>
<accession>A0ABT1S143</accession>
<sequence>MFETISPSGWGLKLPEKRNARVEELLGYSPEELELRCKNCVYQFLDSLFDEEAGALRHYYRADVKTFGELDSGNFLMVINYLVMYDLYGDARMLERAESCFDWAYRNTCEIHPMFTWQGGVRDGQKPQELYVKYTGDAFLAANALYRRTGNEHYLFCIRQFHNFFKQARKAGFQYKYHTGTYQWSSKGYVWQSFGFPLVCYLELYELTQEKRYLEEAVLWGEQGLRQQAEDGCFYLLDGEFWNSDLTAPELRGLCFLSEVTGEQKYLDAAVRFGRWVAARQREDGSFPIGIDSDGEICAPNVGPGDMPNIALSMLRLHRDTGEQAFLDCAVRAVRYGLSLQAAPDGKYPEHLEDPHVKWGFWSWDPLFDHSLSGDQSVHHIRGILFLSAYLAQEG</sequence>
<keyword evidence="2" id="KW-1185">Reference proteome</keyword>
<evidence type="ECO:0000313" key="1">
    <source>
        <dbReference type="EMBL" id="MCQ4840644.1"/>
    </source>
</evidence>
<dbReference type="GeneID" id="90531280"/>
<organism evidence="1 2">
    <name type="scientific">Neglectibacter timonensis</name>
    <dbReference type="NCBI Taxonomy" id="1776382"/>
    <lineage>
        <taxon>Bacteria</taxon>
        <taxon>Bacillati</taxon>
        <taxon>Bacillota</taxon>
        <taxon>Clostridia</taxon>
        <taxon>Eubacteriales</taxon>
        <taxon>Oscillospiraceae</taxon>
        <taxon>Neglectibacter</taxon>
    </lineage>
</organism>
<proteinExistence type="predicted"/>
<name>A0ABT1S143_9FIRM</name>
<reference evidence="1 2" key="1">
    <citation type="submission" date="2022-06" db="EMBL/GenBank/DDBJ databases">
        <title>Isolation of gut microbiota from human fecal samples.</title>
        <authorList>
            <person name="Pamer E.G."/>
            <person name="Barat B."/>
            <person name="Waligurski E."/>
            <person name="Medina S."/>
            <person name="Paddock L."/>
            <person name="Mostad J."/>
        </authorList>
    </citation>
    <scope>NUCLEOTIDE SEQUENCE [LARGE SCALE GENOMIC DNA]</scope>
    <source>
        <strain evidence="1 2">DFI.9.73</strain>
    </source>
</reference>
<dbReference type="Gene3D" id="1.50.10.20">
    <property type="match status" value="1"/>
</dbReference>
<comment type="caution">
    <text evidence="1">The sequence shown here is derived from an EMBL/GenBank/DDBJ whole genome shotgun (WGS) entry which is preliminary data.</text>
</comment>
<gene>
    <name evidence="1" type="ORF">NE695_12065</name>
</gene>
<dbReference type="InterPro" id="IPR008928">
    <property type="entry name" value="6-hairpin_glycosidase_sf"/>
</dbReference>
<protein>
    <recommendedName>
        <fullName evidence="3">Glycosyl hydrolase family 88</fullName>
    </recommendedName>
</protein>
<dbReference type="RefSeq" id="WP_066860822.1">
    <property type="nucleotide sequence ID" value="NZ_CABKVV010000010.1"/>
</dbReference>
<evidence type="ECO:0008006" key="3">
    <source>
        <dbReference type="Google" id="ProtNLM"/>
    </source>
</evidence>
<dbReference type="Proteomes" id="UP001524473">
    <property type="component" value="Unassembled WGS sequence"/>
</dbReference>
<evidence type="ECO:0000313" key="2">
    <source>
        <dbReference type="Proteomes" id="UP001524473"/>
    </source>
</evidence>
<dbReference type="SUPFAM" id="SSF48208">
    <property type="entry name" value="Six-hairpin glycosidases"/>
    <property type="match status" value="2"/>
</dbReference>